<keyword evidence="2" id="KW-1185">Reference proteome</keyword>
<accession>A0A6A6CNL1</accession>
<protein>
    <submittedName>
        <fullName evidence="1">Uncharacterized protein</fullName>
    </submittedName>
</protein>
<dbReference type="GeneID" id="54565432"/>
<dbReference type="EMBL" id="ML993589">
    <property type="protein sequence ID" value="KAF2168705.1"/>
    <property type="molecule type" value="Genomic_DNA"/>
</dbReference>
<evidence type="ECO:0000313" key="2">
    <source>
        <dbReference type="Proteomes" id="UP000799537"/>
    </source>
</evidence>
<dbReference type="RefSeq" id="XP_033669594.1">
    <property type="nucleotide sequence ID" value="XM_033812160.1"/>
</dbReference>
<dbReference type="AlphaFoldDB" id="A0A6A6CNL1"/>
<sequence length="224" mass="25197">MLGLQRASVIVFDEPPGRRPYLGEKYEWSRKRQAGSVRRQQYSQALVESRLQRNPTYHRQKSRKGFLPARHPIRGTGSMEVGVLGFLLSSSEGGKYVVVVAARRRILVKSSRHSPNFCQRLMSQCGSAQADFTLWNYSELSLFANLTHVIVVASIELPRIPLSTDKFTYACSTRQYGKSTMLSLTMSRPLCRRSAEQPIWSFGHLAIFSSSTTTAGIGSKFSTR</sequence>
<reference evidence="1" key="1">
    <citation type="journal article" date="2020" name="Stud. Mycol.">
        <title>101 Dothideomycetes genomes: a test case for predicting lifestyles and emergence of pathogens.</title>
        <authorList>
            <person name="Haridas S."/>
            <person name="Albert R."/>
            <person name="Binder M."/>
            <person name="Bloem J."/>
            <person name="Labutti K."/>
            <person name="Salamov A."/>
            <person name="Andreopoulos B."/>
            <person name="Baker S."/>
            <person name="Barry K."/>
            <person name="Bills G."/>
            <person name="Bluhm B."/>
            <person name="Cannon C."/>
            <person name="Castanera R."/>
            <person name="Culley D."/>
            <person name="Daum C."/>
            <person name="Ezra D."/>
            <person name="Gonzalez J."/>
            <person name="Henrissat B."/>
            <person name="Kuo A."/>
            <person name="Liang C."/>
            <person name="Lipzen A."/>
            <person name="Lutzoni F."/>
            <person name="Magnuson J."/>
            <person name="Mondo S."/>
            <person name="Nolan M."/>
            <person name="Ohm R."/>
            <person name="Pangilinan J."/>
            <person name="Park H.-J."/>
            <person name="Ramirez L."/>
            <person name="Alfaro M."/>
            <person name="Sun H."/>
            <person name="Tritt A."/>
            <person name="Yoshinaga Y."/>
            <person name="Zwiers L.-H."/>
            <person name="Turgeon B."/>
            <person name="Goodwin S."/>
            <person name="Spatafora J."/>
            <person name="Crous P."/>
            <person name="Grigoriev I."/>
        </authorList>
    </citation>
    <scope>NUCLEOTIDE SEQUENCE</scope>
    <source>
        <strain evidence="1">ATCC 36951</strain>
    </source>
</reference>
<dbReference type="Proteomes" id="UP000799537">
    <property type="component" value="Unassembled WGS sequence"/>
</dbReference>
<gene>
    <name evidence="1" type="ORF">M409DRAFT_52738</name>
</gene>
<name>A0A6A6CNL1_ZASCE</name>
<organism evidence="1 2">
    <name type="scientific">Zasmidium cellare ATCC 36951</name>
    <dbReference type="NCBI Taxonomy" id="1080233"/>
    <lineage>
        <taxon>Eukaryota</taxon>
        <taxon>Fungi</taxon>
        <taxon>Dikarya</taxon>
        <taxon>Ascomycota</taxon>
        <taxon>Pezizomycotina</taxon>
        <taxon>Dothideomycetes</taxon>
        <taxon>Dothideomycetidae</taxon>
        <taxon>Mycosphaerellales</taxon>
        <taxon>Mycosphaerellaceae</taxon>
        <taxon>Zasmidium</taxon>
    </lineage>
</organism>
<proteinExistence type="predicted"/>
<evidence type="ECO:0000313" key="1">
    <source>
        <dbReference type="EMBL" id="KAF2168705.1"/>
    </source>
</evidence>